<dbReference type="SFLD" id="SFLDS00052">
    <property type="entry name" value="Ferric_Reductase_Domain"/>
    <property type="match status" value="1"/>
</dbReference>
<sequence>MIAFATKVNFITMLTGTSHEKLQVFHRWSALVMYITSLVHTFPFVVQAFQLDEMEIQWKTNWYWTGVAALVPQTYLVFLSWGLFRNKYYETFKKLHFLAAALFMVFLFIHCCFRLTSWDYFAATAAIYFLAWFFRFFRSLYNTGLGVPASIEVLPDGRTLKLTVLTPSRVKWSPGQHVFLRFLNSGIHVFSSHPFTISSLSSDGAMEFVFNIHGGVTRKLAAMAEGKASVSTRVIVDGPYGGVPSLEGYDHVYLLAGGTGVSLTLPLLSNLVKAKGKSKSVEFVVAVKKRETATWIEDQVSNKHMDNLTRRIHITDPEEQSGMPKLLKGGGSENSSLSEKGKKSTGSDSEVQLISGRPNLPSLIHEAHRTQSGKTAVIACGPESFLYDVRNAVAEAQLVLADGYGACTDLFLHTETYK</sequence>
<dbReference type="InterPro" id="IPR017927">
    <property type="entry name" value="FAD-bd_FR_type"/>
</dbReference>
<comment type="subcellular location">
    <subcellularLocation>
        <location evidence="1">Cell membrane</location>
        <topology evidence="1">Multi-pass membrane protein</topology>
    </subcellularLocation>
</comment>
<keyword evidence="8 14" id="KW-1133">Transmembrane helix</keyword>
<dbReference type="CDD" id="cd06186">
    <property type="entry name" value="NOX_Duox_like_FAD_NADP"/>
    <property type="match status" value="1"/>
</dbReference>
<feature type="transmembrane region" description="Helical" evidence="14">
    <location>
        <begin position="61"/>
        <end position="83"/>
    </location>
</feature>
<comment type="similarity">
    <text evidence="2">Belongs to the ferric reductase (FRE) family.</text>
</comment>
<proteinExistence type="inferred from homology"/>
<comment type="catalytic activity">
    <reaction evidence="12">
        <text>2 a Fe(II)-siderophore + NADP(+) + H(+) = 2 a Fe(III)-siderophore + NADPH</text>
        <dbReference type="Rhea" id="RHEA:28795"/>
        <dbReference type="Rhea" id="RHEA-COMP:11342"/>
        <dbReference type="Rhea" id="RHEA-COMP:11344"/>
        <dbReference type="ChEBI" id="CHEBI:15378"/>
        <dbReference type="ChEBI" id="CHEBI:29033"/>
        <dbReference type="ChEBI" id="CHEBI:29034"/>
        <dbReference type="ChEBI" id="CHEBI:57783"/>
        <dbReference type="ChEBI" id="CHEBI:58349"/>
        <dbReference type="EC" id="1.16.1.9"/>
    </reaction>
</comment>
<accession>A0ABR3FIQ0</accession>
<dbReference type="InterPro" id="IPR013130">
    <property type="entry name" value="Fe3_Rdtase_TM_dom"/>
</dbReference>
<evidence type="ECO:0000256" key="8">
    <source>
        <dbReference type="ARBA" id="ARBA00022989"/>
    </source>
</evidence>
<keyword evidence="10" id="KW-0406">Ion transport</keyword>
<keyword evidence="6 14" id="KW-0812">Transmembrane</keyword>
<dbReference type="Pfam" id="PF08022">
    <property type="entry name" value="FAD_binding_8"/>
    <property type="match status" value="1"/>
</dbReference>
<evidence type="ECO:0000256" key="13">
    <source>
        <dbReference type="SAM" id="MobiDB-lite"/>
    </source>
</evidence>
<comment type="caution">
    <text evidence="16">The sequence shown here is derived from an EMBL/GenBank/DDBJ whole genome shotgun (WGS) entry which is preliminary data.</text>
</comment>
<dbReference type="Pfam" id="PF01794">
    <property type="entry name" value="Ferric_reduct"/>
    <property type="match status" value="1"/>
</dbReference>
<dbReference type="InterPro" id="IPR039261">
    <property type="entry name" value="FNR_nucleotide-bd"/>
</dbReference>
<dbReference type="PROSITE" id="PS51384">
    <property type="entry name" value="FAD_FR"/>
    <property type="match status" value="1"/>
</dbReference>
<reference evidence="16 17" key="1">
    <citation type="submission" date="2024-02" db="EMBL/GenBank/DDBJ databases">
        <title>A draft genome for the cacao thread blight pathogen Marasmius crinis-equi.</title>
        <authorList>
            <person name="Cohen S.P."/>
            <person name="Baruah I.K."/>
            <person name="Amoako-Attah I."/>
            <person name="Bukari Y."/>
            <person name="Meinhardt L.W."/>
            <person name="Bailey B.A."/>
        </authorList>
    </citation>
    <scope>NUCLEOTIDE SEQUENCE [LARGE SCALE GENOMIC DNA]</scope>
    <source>
        <strain evidence="16 17">GH-76</strain>
    </source>
</reference>
<organism evidence="16 17">
    <name type="scientific">Marasmius crinis-equi</name>
    <dbReference type="NCBI Taxonomy" id="585013"/>
    <lineage>
        <taxon>Eukaryota</taxon>
        <taxon>Fungi</taxon>
        <taxon>Dikarya</taxon>
        <taxon>Basidiomycota</taxon>
        <taxon>Agaricomycotina</taxon>
        <taxon>Agaricomycetes</taxon>
        <taxon>Agaricomycetidae</taxon>
        <taxon>Agaricales</taxon>
        <taxon>Marasmiineae</taxon>
        <taxon>Marasmiaceae</taxon>
        <taxon>Marasmius</taxon>
    </lineage>
</organism>
<dbReference type="EC" id="1.16.1.9" evidence="3"/>
<keyword evidence="9" id="KW-0560">Oxidoreductase</keyword>
<keyword evidence="11 14" id="KW-0472">Membrane</keyword>
<keyword evidence="5" id="KW-1003">Cell membrane</keyword>
<dbReference type="Gene3D" id="2.40.30.10">
    <property type="entry name" value="Translation factors"/>
    <property type="match status" value="1"/>
</dbReference>
<protein>
    <recommendedName>
        <fullName evidence="3">ferric-chelate reductase (NADPH)</fullName>
        <ecNumber evidence="3">1.16.1.9</ecNumber>
    </recommendedName>
</protein>
<evidence type="ECO:0000313" key="16">
    <source>
        <dbReference type="EMBL" id="KAL0575238.1"/>
    </source>
</evidence>
<name>A0ABR3FIQ0_9AGAR</name>
<dbReference type="Pfam" id="PF08030">
    <property type="entry name" value="NAD_binding_6"/>
    <property type="match status" value="1"/>
</dbReference>
<feature type="transmembrane region" description="Helical" evidence="14">
    <location>
        <begin position="120"/>
        <end position="137"/>
    </location>
</feature>
<evidence type="ECO:0000256" key="1">
    <source>
        <dbReference type="ARBA" id="ARBA00004651"/>
    </source>
</evidence>
<dbReference type="Gene3D" id="3.40.50.80">
    <property type="entry name" value="Nucleotide-binding domain of ferredoxin-NADP reductase (FNR) module"/>
    <property type="match status" value="1"/>
</dbReference>
<feature type="transmembrane region" description="Helical" evidence="14">
    <location>
        <begin position="28"/>
        <end position="49"/>
    </location>
</feature>
<dbReference type="InterPro" id="IPR013112">
    <property type="entry name" value="FAD-bd_8"/>
</dbReference>
<dbReference type="Proteomes" id="UP001465976">
    <property type="component" value="Unassembled WGS sequence"/>
</dbReference>
<evidence type="ECO:0000256" key="6">
    <source>
        <dbReference type="ARBA" id="ARBA00022692"/>
    </source>
</evidence>
<feature type="region of interest" description="Disordered" evidence="13">
    <location>
        <begin position="314"/>
        <end position="353"/>
    </location>
</feature>
<feature type="domain" description="FAD-binding FR-type" evidence="15">
    <location>
        <begin position="132"/>
        <end position="246"/>
    </location>
</feature>
<evidence type="ECO:0000259" key="15">
    <source>
        <dbReference type="PROSITE" id="PS51384"/>
    </source>
</evidence>
<gene>
    <name evidence="16" type="ORF">V5O48_006729</name>
</gene>
<evidence type="ECO:0000256" key="14">
    <source>
        <dbReference type="SAM" id="Phobius"/>
    </source>
</evidence>
<evidence type="ECO:0000256" key="10">
    <source>
        <dbReference type="ARBA" id="ARBA00023065"/>
    </source>
</evidence>
<evidence type="ECO:0000256" key="4">
    <source>
        <dbReference type="ARBA" id="ARBA00022448"/>
    </source>
</evidence>
<keyword evidence="17" id="KW-1185">Reference proteome</keyword>
<evidence type="ECO:0000313" key="17">
    <source>
        <dbReference type="Proteomes" id="UP001465976"/>
    </source>
</evidence>
<feature type="transmembrane region" description="Helical" evidence="14">
    <location>
        <begin position="95"/>
        <end position="113"/>
    </location>
</feature>
<dbReference type="EMBL" id="JBAHYK010000323">
    <property type="protein sequence ID" value="KAL0575238.1"/>
    <property type="molecule type" value="Genomic_DNA"/>
</dbReference>
<evidence type="ECO:0000256" key="3">
    <source>
        <dbReference type="ARBA" id="ARBA00012668"/>
    </source>
</evidence>
<evidence type="ECO:0000256" key="9">
    <source>
        <dbReference type="ARBA" id="ARBA00023002"/>
    </source>
</evidence>
<dbReference type="InterPro" id="IPR017938">
    <property type="entry name" value="Riboflavin_synthase-like_b-brl"/>
</dbReference>
<feature type="compositionally biased region" description="Polar residues" evidence="13">
    <location>
        <begin position="333"/>
        <end position="352"/>
    </location>
</feature>
<evidence type="ECO:0000256" key="5">
    <source>
        <dbReference type="ARBA" id="ARBA00022475"/>
    </source>
</evidence>
<evidence type="ECO:0000256" key="7">
    <source>
        <dbReference type="ARBA" id="ARBA00022982"/>
    </source>
</evidence>
<evidence type="ECO:0000256" key="2">
    <source>
        <dbReference type="ARBA" id="ARBA00006278"/>
    </source>
</evidence>
<evidence type="ECO:0000256" key="11">
    <source>
        <dbReference type="ARBA" id="ARBA00023136"/>
    </source>
</evidence>
<dbReference type="SFLD" id="SFLDG01168">
    <property type="entry name" value="Ferric_reductase_subgroup_(FRE"/>
    <property type="match status" value="1"/>
</dbReference>
<dbReference type="PANTHER" id="PTHR32361">
    <property type="entry name" value="FERRIC/CUPRIC REDUCTASE TRANSMEMBRANE COMPONENT"/>
    <property type="match status" value="1"/>
</dbReference>
<evidence type="ECO:0000256" key="12">
    <source>
        <dbReference type="ARBA" id="ARBA00048483"/>
    </source>
</evidence>
<dbReference type="SUPFAM" id="SSF52343">
    <property type="entry name" value="Ferredoxin reductase-like, C-terminal NADP-linked domain"/>
    <property type="match status" value="1"/>
</dbReference>
<keyword evidence="4" id="KW-0813">Transport</keyword>
<dbReference type="SUPFAM" id="SSF63380">
    <property type="entry name" value="Riboflavin synthase domain-like"/>
    <property type="match status" value="1"/>
</dbReference>
<dbReference type="InterPro" id="IPR013121">
    <property type="entry name" value="Fe_red_NAD-bd_6"/>
</dbReference>
<dbReference type="InterPro" id="IPR051410">
    <property type="entry name" value="Ferric/Cupric_Reductase"/>
</dbReference>
<keyword evidence="7" id="KW-0249">Electron transport</keyword>
<dbReference type="PANTHER" id="PTHR32361:SF23">
    <property type="entry name" value="FERRIC-CHELATE REDUCTASE"/>
    <property type="match status" value="1"/>
</dbReference>